<protein>
    <submittedName>
        <fullName evidence="1">Uncharacterized protein</fullName>
    </submittedName>
</protein>
<reference evidence="1" key="1">
    <citation type="submission" date="2021-06" db="EMBL/GenBank/DDBJ databases">
        <authorList>
            <person name="Hodson N. C."/>
            <person name="Mongue J. A."/>
            <person name="Jaron S. K."/>
        </authorList>
    </citation>
    <scope>NUCLEOTIDE SEQUENCE</scope>
</reference>
<name>A0A8J2JRS3_9HEXA</name>
<evidence type="ECO:0000313" key="1">
    <source>
        <dbReference type="EMBL" id="CAG7725279.1"/>
    </source>
</evidence>
<dbReference type="AlphaFoldDB" id="A0A8J2JRS3"/>
<accession>A0A8J2JRS3</accession>
<evidence type="ECO:0000313" key="2">
    <source>
        <dbReference type="Proteomes" id="UP000708208"/>
    </source>
</evidence>
<organism evidence="1 2">
    <name type="scientific">Allacma fusca</name>
    <dbReference type="NCBI Taxonomy" id="39272"/>
    <lineage>
        <taxon>Eukaryota</taxon>
        <taxon>Metazoa</taxon>
        <taxon>Ecdysozoa</taxon>
        <taxon>Arthropoda</taxon>
        <taxon>Hexapoda</taxon>
        <taxon>Collembola</taxon>
        <taxon>Symphypleona</taxon>
        <taxon>Sminthuridae</taxon>
        <taxon>Allacma</taxon>
    </lineage>
</organism>
<sequence length="128" mass="14466">MKSWLARNHGTWVGASTTFDWFLELFGVSEEEYVNVILTLRVDYVRVLPARLPVNAMVPDYNQVLADAWKGHLDMQTVVDSIRLIDYVGTTPNHVTSRQLLLVAQAKGRTFPPLRYVVDPALNGMSYG</sequence>
<gene>
    <name evidence="1" type="ORF">AFUS01_LOCUS14245</name>
</gene>
<dbReference type="Proteomes" id="UP000708208">
    <property type="component" value="Unassembled WGS sequence"/>
</dbReference>
<proteinExistence type="predicted"/>
<keyword evidence="2" id="KW-1185">Reference proteome</keyword>
<comment type="caution">
    <text evidence="1">The sequence shown here is derived from an EMBL/GenBank/DDBJ whole genome shotgun (WGS) entry which is preliminary data.</text>
</comment>
<dbReference type="EMBL" id="CAJVCH010119785">
    <property type="protein sequence ID" value="CAG7725279.1"/>
    <property type="molecule type" value="Genomic_DNA"/>
</dbReference>